<comment type="caution">
    <text evidence="1">The sequence shown here is derived from an EMBL/GenBank/DDBJ whole genome shotgun (WGS) entry which is preliminary data.</text>
</comment>
<protein>
    <submittedName>
        <fullName evidence="1">Uncharacterized protein</fullName>
    </submittedName>
</protein>
<sequence length="115" mass="13176">MSDQKPVAATNGSQYVPYDQRTGEESVVYFTRDLSEEGLKKVYNRIKEHISGKTGVKLHTGEKNGPNIIPRPWVKELLASELPEANIVETNTYYEGDRYTTEQHRETLKVNGWTF</sequence>
<keyword evidence="2" id="KW-1185">Reference proteome</keyword>
<evidence type="ECO:0000313" key="1">
    <source>
        <dbReference type="EMBL" id="MEQ2563166.1"/>
    </source>
</evidence>
<organism evidence="1 2">
    <name type="scientific">Ventrimonas faecis</name>
    <dbReference type="NCBI Taxonomy" id="3133170"/>
    <lineage>
        <taxon>Bacteria</taxon>
        <taxon>Bacillati</taxon>
        <taxon>Bacillota</taxon>
        <taxon>Clostridia</taxon>
        <taxon>Lachnospirales</taxon>
        <taxon>Lachnospiraceae</taxon>
        <taxon>Ventrimonas</taxon>
    </lineage>
</organism>
<gene>
    <name evidence="1" type="ORF">WMO41_08315</name>
</gene>
<dbReference type="Proteomes" id="UP001437460">
    <property type="component" value="Unassembled WGS sequence"/>
</dbReference>
<evidence type="ECO:0000313" key="2">
    <source>
        <dbReference type="Proteomes" id="UP001437460"/>
    </source>
</evidence>
<reference evidence="1 2" key="1">
    <citation type="submission" date="2024-03" db="EMBL/GenBank/DDBJ databases">
        <title>Human intestinal bacterial collection.</title>
        <authorList>
            <person name="Pauvert C."/>
            <person name="Hitch T.C.A."/>
            <person name="Clavel T."/>
        </authorList>
    </citation>
    <scope>NUCLEOTIDE SEQUENCE [LARGE SCALE GENOMIC DNA]</scope>
    <source>
        <strain evidence="1 2">CLA-AP-H27</strain>
    </source>
</reference>
<dbReference type="RefSeq" id="WP_349229362.1">
    <property type="nucleotide sequence ID" value="NZ_JBBMFJ010000015.1"/>
</dbReference>
<accession>A0ABV1HLG9</accession>
<dbReference type="EMBL" id="JBBMFJ010000015">
    <property type="protein sequence ID" value="MEQ2563166.1"/>
    <property type="molecule type" value="Genomic_DNA"/>
</dbReference>
<name>A0ABV1HLG9_9FIRM</name>
<proteinExistence type="predicted"/>